<comment type="caution">
    <text evidence="2">The sequence shown here is derived from an EMBL/GenBank/DDBJ whole genome shotgun (WGS) entry which is preliminary data.</text>
</comment>
<accession>A0A8T2KGT9</accession>
<dbReference type="Pfam" id="PF00232">
    <property type="entry name" value="Glyco_hydro_1"/>
    <property type="match status" value="3"/>
</dbReference>
<dbReference type="PANTHER" id="PTHR10353:SF68">
    <property type="entry name" value="BETA-KLOTHO"/>
    <property type="match status" value="1"/>
</dbReference>
<dbReference type="Gene3D" id="3.20.20.80">
    <property type="entry name" value="Glycosidases"/>
    <property type="match status" value="3"/>
</dbReference>
<dbReference type="FunFam" id="3.20.20.80:FF:000042">
    <property type="entry name" value="Klotho"/>
    <property type="match status" value="1"/>
</dbReference>
<dbReference type="SUPFAM" id="SSF51445">
    <property type="entry name" value="(Trans)glycosidases"/>
    <property type="match status" value="2"/>
</dbReference>
<name>A0A8T2KGT9_9PIPI</name>
<sequence>MSVWERKQDNPTSERQLFTYGTFPNGFLWGVGSSSLQLEDDHYNRGPSIWDDSLRHHQSWLTEVTNGTFTSLAHKSLPALEFLGVKFFYFSLSWPRLFPEGTGVPNQQGVQYYNILINGLISKNVIPVIALYHWDLPVPIQDKYGGWANHTVIHLFNDYAKFCFQKFGDRVKYWITMHNPYLISRHDHSSNGIHAPWDSPWISAVAHNLIKAHATVWHTYNRHFRQLQKGYISVTLGTPWIKPASKITYCQECREFLEAILGRFAKPIHTDGDYPESLKKEYGSILPNFTAAEQKFINGTADFFALSFGPNDFKIPKKNSFFNHSLNLRDILNWIKMEYDNPRILIMENGWFSNSSIRTEDTIIIHMMKMFINQVLQAIKHDGVDVFGYTAWALADGFEWHNGYKLRRGLFYVDFNKKDKEMRPKTSALYYKQIIGENGFPLMDSASSVHGQFPCDFSWGVTDSILKVEQNPSSPQFTDRHLYIWNITGDHNLHVVEGVKLKTKPAQCTDFTSIRDKMTLLKRMKVTHFKFALNWSLILPRGDLSIIKREVLRYYRCIVEEASNHGIKTMVILYYPTNASLHLPLPLLHNGGWINKTTTEAFSLYAELCFQELGDLVKQWITINEPNRLGQLYRTNNLSYQAMHNGLLAHAMAWHTYDKKYRSVQNGYISTSLHANWAEPANPFITSHAEAADRFLQFDIAWLAEPIFGSGDYPVHMKQYINYKKQRRLSNTSLPHFTKEEKALVKGSADFFAVNHFTTNLVFHQAKHDGTFDSDQDLNLFKDVNRLHSEKNQAVVPSGIRKLLNWVKRKYGDIPIYITANGIDDQSSKNDQIRIYYLQQYNRHILQAYLEDNINLKGYYAFKLTDTDYGFYSPKMGARQSVDAYSTLISQNGFLLDPSDNKCRTINQESQCSLCVFLEQKKPLIFFTFCLFSTLALLLAVTIIRKYKRRRRKLHKDKQSVRFLFKRKDSFSCC</sequence>
<proteinExistence type="predicted"/>
<evidence type="ECO:0008006" key="4">
    <source>
        <dbReference type="Google" id="ProtNLM"/>
    </source>
</evidence>
<evidence type="ECO:0000256" key="1">
    <source>
        <dbReference type="SAM" id="Phobius"/>
    </source>
</evidence>
<keyword evidence="1" id="KW-0472">Membrane</keyword>
<dbReference type="Proteomes" id="UP000812440">
    <property type="component" value="Chromosome 1"/>
</dbReference>
<dbReference type="GO" id="GO:0005975">
    <property type="term" value="P:carbohydrate metabolic process"/>
    <property type="evidence" value="ECO:0007669"/>
    <property type="project" value="InterPro"/>
</dbReference>
<organism evidence="2 3">
    <name type="scientific">Hymenochirus boettgeri</name>
    <name type="common">Congo dwarf clawed frog</name>
    <dbReference type="NCBI Taxonomy" id="247094"/>
    <lineage>
        <taxon>Eukaryota</taxon>
        <taxon>Metazoa</taxon>
        <taxon>Chordata</taxon>
        <taxon>Craniata</taxon>
        <taxon>Vertebrata</taxon>
        <taxon>Euteleostomi</taxon>
        <taxon>Amphibia</taxon>
        <taxon>Batrachia</taxon>
        <taxon>Anura</taxon>
        <taxon>Pipoidea</taxon>
        <taxon>Pipidae</taxon>
        <taxon>Pipinae</taxon>
        <taxon>Hymenochirus</taxon>
    </lineage>
</organism>
<dbReference type="GO" id="GO:0004553">
    <property type="term" value="F:hydrolase activity, hydrolyzing O-glycosyl compounds"/>
    <property type="evidence" value="ECO:0007669"/>
    <property type="project" value="InterPro"/>
</dbReference>
<protein>
    <recommendedName>
        <fullName evidence="4">Klotho beta</fullName>
    </recommendedName>
</protein>
<evidence type="ECO:0000313" key="3">
    <source>
        <dbReference type="Proteomes" id="UP000812440"/>
    </source>
</evidence>
<dbReference type="PRINTS" id="PR00131">
    <property type="entry name" value="GLHYDRLASE1"/>
</dbReference>
<dbReference type="FunFam" id="3.20.20.80:FF:000238">
    <property type="entry name" value="Klotho beta"/>
    <property type="match status" value="1"/>
</dbReference>
<keyword evidence="1" id="KW-0812">Transmembrane</keyword>
<dbReference type="InterPro" id="IPR001360">
    <property type="entry name" value="Glyco_hydro_1"/>
</dbReference>
<feature type="transmembrane region" description="Helical" evidence="1">
    <location>
        <begin position="924"/>
        <end position="944"/>
    </location>
</feature>
<dbReference type="AlphaFoldDB" id="A0A8T2KGT9"/>
<dbReference type="EMBL" id="JAACNH010000001">
    <property type="protein sequence ID" value="KAG8453596.1"/>
    <property type="molecule type" value="Genomic_DNA"/>
</dbReference>
<keyword evidence="1" id="KW-1133">Transmembrane helix</keyword>
<dbReference type="InterPro" id="IPR017853">
    <property type="entry name" value="GH"/>
</dbReference>
<evidence type="ECO:0000313" key="2">
    <source>
        <dbReference type="EMBL" id="KAG8453596.1"/>
    </source>
</evidence>
<reference evidence="2" key="1">
    <citation type="thesis" date="2020" institute="ProQuest LLC" country="789 East Eisenhower Parkway, Ann Arbor, MI, USA">
        <title>Comparative Genomics and Chromosome Evolution.</title>
        <authorList>
            <person name="Mudd A.B."/>
        </authorList>
    </citation>
    <scope>NUCLEOTIDE SEQUENCE</scope>
    <source>
        <strain evidence="2">Female2</strain>
        <tissue evidence="2">Blood</tissue>
    </source>
</reference>
<gene>
    <name evidence="2" type="ORF">GDO86_000288</name>
</gene>
<dbReference type="PANTHER" id="PTHR10353">
    <property type="entry name" value="GLYCOSYL HYDROLASE"/>
    <property type="match status" value="1"/>
</dbReference>
<dbReference type="OrthoDB" id="65569at2759"/>
<keyword evidence="3" id="KW-1185">Reference proteome</keyword>